<dbReference type="RefSeq" id="WP_002352877.1">
    <property type="nucleotide sequence ID" value="NZ_CAMRPS010000009.1"/>
</dbReference>
<proteinExistence type="predicted"/>
<dbReference type="AlphaFoldDB" id="A0A3G1TV56"/>
<protein>
    <submittedName>
        <fullName evidence="1">Uncharacterized protein</fullName>
    </submittedName>
</protein>
<reference evidence="2" key="2">
    <citation type="journal article" date="2020" name="J. Antimicrob. Chemother.">
        <title>Tandem amplification of the vanM gene cluster drives vancomycin resistance in vancomycin-variable enterococci.</title>
        <authorList>
            <person name="Sun L."/>
            <person name="Chen Y."/>
            <person name="Hua X."/>
            <person name="Chen Y."/>
            <person name="Hong J."/>
            <person name="Wu X."/>
            <person name="Jiang Y."/>
            <person name="van Schaik W."/>
            <person name="Qu T."/>
            <person name="Yu Y."/>
        </authorList>
    </citation>
    <scope>NUCLEOTIDE SEQUENCE [LARGE SCALE GENOMIC DNA]</scope>
    <source>
        <strain evidence="2">ZY2</strain>
        <plasmid evidence="2">pZY2</plasmid>
    </source>
</reference>
<keyword evidence="1" id="KW-0614">Plasmid</keyword>
<dbReference type="EMBL" id="CP039730">
    <property type="protein sequence ID" value="QHT44849.1"/>
    <property type="molecule type" value="Genomic_DNA"/>
</dbReference>
<name>A0A3G1TV56_ENTFC</name>
<reference evidence="1" key="1">
    <citation type="submission" date="2017-11" db="EMBL/GenBank/DDBJ databases">
        <title>The Silenced vanM Gene Cluster on Plasmid was Prevalent in Clinical Isolates of Enterococci from Hangzhou, China.</title>
        <authorList>
            <person name="Sun L."/>
            <person name="Qu T."/>
            <person name="Chen Y."/>
            <person name="Fu Y."/>
            <person name="Yang Q."/>
            <person name="Yu Y."/>
        </authorList>
    </citation>
    <scope>NUCLEOTIDE SEQUENCE</scope>
    <source>
        <strain evidence="1">SRR6</strain>
        <plasmid evidence="1">pEMSRR6</plasmid>
    </source>
</reference>
<sequence>MFILDDEINKVKNPRIIPLLEEVRSSFYQGNYRSAIAVNYSALVLDLIDKLSDLANIYEDDTSKKILEEIAKLRKKDPNSPRWEMELLEKTYNSTELIDSYEYEDLKYIKDQRNYSAHPVVTYNGDTWELREITKETCQDVIRKSYEIVFLKNPILGKKVTNEIIQYASRIHSMSVTPEEFHSALKNSYLKKLSEKAKENLCKTAFKFVFKLPYGNEEVDRDRVSTFRLLDALIFDSKEFYLKILKKEISNYRFTAESREEINKSLGENQQITYTKGFFLLTFIASHPELQRDFSEEIIQNLKISIKDFEPKQPITTHIEDYYRLRSLAVLGNTKKELQEHLNRLLDPILQQNMRVSSLATSTLETIYNQYLYFGEKEMFLDFMIEHLTDSPAFKFSDKDMEVLPWIYDKLNQDKFNKLLYNLNRNNQFYHNGYFSSFISNLLDFYKQKFHMDLRTHYNGLLYPNAVTMDQKFQLKDKELKKLYELAESKSDTYPEILNDLKLNLITKSEQYLGEKINSEEKLLDYIKQIK</sequence>
<geneLocation type="plasmid" evidence="2">
    <name>pZY2</name>
</geneLocation>
<geneLocation type="plasmid" evidence="1">
    <name>pEMSRR6</name>
</geneLocation>
<accession>A0A3G1TV56</accession>
<gene>
    <name evidence="2" type="ORF">FCF09_14295</name>
</gene>
<dbReference type="EMBL" id="MG640601">
    <property type="protein sequence ID" value="AYF52778.1"/>
    <property type="molecule type" value="Genomic_DNA"/>
</dbReference>
<evidence type="ECO:0000313" key="2">
    <source>
        <dbReference type="EMBL" id="QHT44849.1"/>
    </source>
</evidence>
<organism evidence="1">
    <name type="scientific">Enterococcus faecium</name>
    <name type="common">Streptococcus faecium</name>
    <dbReference type="NCBI Taxonomy" id="1352"/>
    <lineage>
        <taxon>Bacteria</taxon>
        <taxon>Bacillati</taxon>
        <taxon>Bacillota</taxon>
        <taxon>Bacilli</taxon>
        <taxon>Lactobacillales</taxon>
        <taxon>Enterococcaceae</taxon>
        <taxon>Enterococcus</taxon>
    </lineage>
</organism>
<evidence type="ECO:0000313" key="1">
    <source>
        <dbReference type="EMBL" id="AYF52778.1"/>
    </source>
</evidence>